<feature type="domain" description="Integrase catalytic" evidence="1">
    <location>
        <begin position="123"/>
        <end position="310"/>
    </location>
</feature>
<dbReference type="AlphaFoldDB" id="A0A8W8P1H0"/>
<dbReference type="InterPro" id="IPR001584">
    <property type="entry name" value="Integrase_cat-core"/>
</dbReference>
<keyword evidence="3" id="KW-1185">Reference proteome</keyword>
<dbReference type="PANTHER" id="PTHR47331:SF6">
    <property type="entry name" value="DOUBLECORTIN DOMAIN-CONTAINING PROTEIN"/>
    <property type="match status" value="1"/>
</dbReference>
<dbReference type="Gene3D" id="3.30.420.10">
    <property type="entry name" value="Ribonuclease H-like superfamily/Ribonuclease H"/>
    <property type="match status" value="1"/>
</dbReference>
<dbReference type="Proteomes" id="UP000005408">
    <property type="component" value="Unassembled WGS sequence"/>
</dbReference>
<dbReference type="EnsemblMetazoa" id="G9980.1">
    <property type="protein sequence ID" value="G9980.1:cds"/>
    <property type="gene ID" value="G9980"/>
</dbReference>
<dbReference type="Pfam" id="PF18701">
    <property type="entry name" value="DUF5641"/>
    <property type="match status" value="1"/>
</dbReference>
<organism evidence="2 3">
    <name type="scientific">Magallana gigas</name>
    <name type="common">Pacific oyster</name>
    <name type="synonym">Crassostrea gigas</name>
    <dbReference type="NCBI Taxonomy" id="29159"/>
    <lineage>
        <taxon>Eukaryota</taxon>
        <taxon>Metazoa</taxon>
        <taxon>Spiralia</taxon>
        <taxon>Lophotrochozoa</taxon>
        <taxon>Mollusca</taxon>
        <taxon>Bivalvia</taxon>
        <taxon>Autobranchia</taxon>
        <taxon>Pteriomorphia</taxon>
        <taxon>Ostreida</taxon>
        <taxon>Ostreoidea</taxon>
        <taxon>Ostreidae</taxon>
        <taxon>Magallana</taxon>
    </lineage>
</organism>
<accession>A0A8W8P1H0</accession>
<evidence type="ECO:0000259" key="1">
    <source>
        <dbReference type="PROSITE" id="PS50994"/>
    </source>
</evidence>
<reference evidence="2" key="1">
    <citation type="submission" date="2022-08" db="UniProtKB">
        <authorList>
            <consortium name="EnsemblMetazoa"/>
        </authorList>
    </citation>
    <scope>IDENTIFICATION</scope>
    <source>
        <strain evidence="2">05x7-T-G4-1.051#20</strain>
    </source>
</reference>
<dbReference type="InterPro" id="IPR040676">
    <property type="entry name" value="DUF5641"/>
</dbReference>
<evidence type="ECO:0000313" key="3">
    <source>
        <dbReference type="Proteomes" id="UP000005408"/>
    </source>
</evidence>
<dbReference type="PROSITE" id="PS50994">
    <property type="entry name" value="INTEGRASE"/>
    <property type="match status" value="1"/>
</dbReference>
<dbReference type="GO" id="GO:0003676">
    <property type="term" value="F:nucleic acid binding"/>
    <property type="evidence" value="ECO:0007669"/>
    <property type="project" value="InterPro"/>
</dbReference>
<proteinExistence type="predicted"/>
<dbReference type="InterPro" id="IPR012337">
    <property type="entry name" value="RNaseH-like_sf"/>
</dbReference>
<dbReference type="SUPFAM" id="SSF53098">
    <property type="entry name" value="Ribonuclease H-like"/>
    <property type="match status" value="1"/>
</dbReference>
<dbReference type="GO" id="GO:0015074">
    <property type="term" value="P:DNA integration"/>
    <property type="evidence" value="ECO:0007669"/>
    <property type="project" value="InterPro"/>
</dbReference>
<evidence type="ECO:0000313" key="2">
    <source>
        <dbReference type="EnsemblMetazoa" id="G9980.1:cds"/>
    </source>
</evidence>
<dbReference type="InterPro" id="IPR036397">
    <property type="entry name" value="RNaseH_sf"/>
</dbReference>
<dbReference type="Gene3D" id="1.10.340.70">
    <property type="match status" value="1"/>
</dbReference>
<dbReference type="PANTHER" id="PTHR47331">
    <property type="entry name" value="PHD-TYPE DOMAIN-CONTAINING PROTEIN"/>
    <property type="match status" value="1"/>
</dbReference>
<protein>
    <recommendedName>
        <fullName evidence="1">Integrase catalytic domain-containing protein</fullName>
    </recommendedName>
</protein>
<name>A0A8W8P1H0_MAGGI</name>
<sequence>CLQDQKPLPRDSSIRNLCPYLDQDGIMRIGGRLNLSVLPMEQKNPIILPRKSHVAKLIVLHFHEKTGAHQGRHITEGVIRNNGYWVIGARKLISSVIHKCVVCKRLRGNLMSQKMADLPSSRVTPGPPFSAVGVDTFGPWSIVTRKTRGGVAESKRWAIMFTCLTTRAVHIELVESMSSSSFINALRRFIALRGNVCELRSDRGTNFIGATGDLNIDVIQGPVKHFLDQSKIKWIFNAPHSSHMGGVWERMIGVTRRILDALLLGPKGKNLTHEVLSTMMAEVTAIMNSRPITTISSDPDMPFVLSPAILLNQKISGHFSTCVNVSIRDLYKEQWKQVQVLSDFFWKQWNDQYLHTLQSRRKWTTETPNLKPGDVVIVRDKDIARCQWPVGLVEEVIQSADELVRKVRVRLIVNGKPCTYMRPISELIRLIE</sequence>